<comment type="subunit">
    <text evidence="2">Homotetramer.</text>
</comment>
<evidence type="ECO:0000256" key="5">
    <source>
        <dbReference type="ARBA" id="ARBA00022884"/>
    </source>
</evidence>
<dbReference type="SMART" id="SM00829">
    <property type="entry name" value="PKS_ER"/>
    <property type="match status" value="1"/>
</dbReference>
<dbReference type="PANTHER" id="PTHR44154">
    <property type="entry name" value="QUINONE OXIDOREDUCTASE"/>
    <property type="match status" value="1"/>
</dbReference>
<proteinExistence type="predicted"/>
<evidence type="ECO:0000313" key="8">
    <source>
        <dbReference type="EMBL" id="NQV65363.1"/>
    </source>
</evidence>
<keyword evidence="6" id="KW-0007">Acetylation</keyword>
<dbReference type="GO" id="GO:0003723">
    <property type="term" value="F:RNA binding"/>
    <property type="evidence" value="ECO:0007669"/>
    <property type="project" value="UniProtKB-KW"/>
</dbReference>
<dbReference type="Pfam" id="PF08240">
    <property type="entry name" value="ADH_N"/>
    <property type="match status" value="1"/>
</dbReference>
<sequence length="320" mass="33605">MKAAVYYATGTPDVLKYEEIADPVCHPQGILIAVEAVSIEGGDLLNRAGGALAKKPHVVGYQAAGTIIEVGSEVKDRKVGQRVVTSGADGSHAAIRAVAARSSWLLPDSLSIEEGACVPIPFGTADDCLFEFGRLQAGETVLIQGGAGGVGLAAIQLAKRAGATVISTASSQTKLDFLTSVGVDHCINYVESDLLAEVRRITNNQGVNLVVDPIGGEVLQNSIRAMGYRGRVTTVGNAGREVMKFDLSGLMGMNQYIHGVFLGAEIGTDRVYNMIQAHIEAVANGELKVYIDKQFALSDAAAAHAHIESRQAIGRVLLIP</sequence>
<dbReference type="Pfam" id="PF00107">
    <property type="entry name" value="ADH_zinc_N"/>
    <property type="match status" value="1"/>
</dbReference>
<evidence type="ECO:0000256" key="1">
    <source>
        <dbReference type="ARBA" id="ARBA00004496"/>
    </source>
</evidence>
<reference evidence="8" key="1">
    <citation type="submission" date="2020-05" db="EMBL/GenBank/DDBJ databases">
        <title>Sulfur intermediates as new biogeochemical hubs in an aquatic model microbial ecosystem.</title>
        <authorList>
            <person name="Vigneron A."/>
        </authorList>
    </citation>
    <scope>NUCLEOTIDE SEQUENCE</scope>
    <source>
        <strain evidence="8">Bin.250</strain>
    </source>
</reference>
<dbReference type="GO" id="GO:0008270">
    <property type="term" value="F:zinc ion binding"/>
    <property type="evidence" value="ECO:0007669"/>
    <property type="project" value="InterPro"/>
</dbReference>
<dbReference type="InterPro" id="IPR011032">
    <property type="entry name" value="GroES-like_sf"/>
</dbReference>
<protein>
    <submittedName>
        <fullName evidence="8">Zinc-binding alcohol dehydrogenase family protein</fullName>
    </submittedName>
</protein>
<keyword evidence="5" id="KW-0694">RNA-binding</keyword>
<comment type="caution">
    <text evidence="8">The sequence shown here is derived from an EMBL/GenBank/DDBJ whole genome shotgun (WGS) entry which is preliminary data.</text>
</comment>
<evidence type="ECO:0000256" key="2">
    <source>
        <dbReference type="ARBA" id="ARBA00011881"/>
    </source>
</evidence>
<evidence type="ECO:0000256" key="6">
    <source>
        <dbReference type="ARBA" id="ARBA00022990"/>
    </source>
</evidence>
<dbReference type="InterPro" id="IPR013154">
    <property type="entry name" value="ADH-like_N"/>
</dbReference>
<dbReference type="GO" id="GO:0016491">
    <property type="term" value="F:oxidoreductase activity"/>
    <property type="evidence" value="ECO:0007669"/>
    <property type="project" value="InterPro"/>
</dbReference>
<dbReference type="SUPFAM" id="SSF51735">
    <property type="entry name" value="NAD(P)-binding Rossmann-fold domains"/>
    <property type="match status" value="1"/>
</dbReference>
<dbReference type="AlphaFoldDB" id="A0A972VX81"/>
<dbReference type="SUPFAM" id="SSF50129">
    <property type="entry name" value="GroES-like"/>
    <property type="match status" value="1"/>
</dbReference>
<dbReference type="PANTHER" id="PTHR44154:SF1">
    <property type="entry name" value="QUINONE OXIDOREDUCTASE"/>
    <property type="match status" value="1"/>
</dbReference>
<dbReference type="InterPro" id="IPR002364">
    <property type="entry name" value="Quin_OxRdtase/zeta-crystal_CS"/>
</dbReference>
<dbReference type="Gene3D" id="3.90.180.10">
    <property type="entry name" value="Medium-chain alcohol dehydrogenases, catalytic domain"/>
    <property type="match status" value="1"/>
</dbReference>
<evidence type="ECO:0000256" key="4">
    <source>
        <dbReference type="ARBA" id="ARBA00022857"/>
    </source>
</evidence>
<accession>A0A972VX81</accession>
<feature type="domain" description="Enoyl reductase (ER)" evidence="7">
    <location>
        <begin position="10"/>
        <end position="318"/>
    </location>
</feature>
<dbReference type="InterPro" id="IPR051603">
    <property type="entry name" value="Zinc-ADH_QOR/CCCR"/>
</dbReference>
<gene>
    <name evidence="8" type="ORF">HQ497_08355</name>
</gene>
<organism evidence="8 9">
    <name type="scientific">SAR86 cluster bacterium</name>
    <dbReference type="NCBI Taxonomy" id="2030880"/>
    <lineage>
        <taxon>Bacteria</taxon>
        <taxon>Pseudomonadati</taxon>
        <taxon>Pseudomonadota</taxon>
        <taxon>Gammaproteobacteria</taxon>
        <taxon>SAR86 cluster</taxon>
    </lineage>
</organism>
<evidence type="ECO:0000259" key="7">
    <source>
        <dbReference type="SMART" id="SM00829"/>
    </source>
</evidence>
<dbReference type="Proteomes" id="UP000754644">
    <property type="component" value="Unassembled WGS sequence"/>
</dbReference>
<dbReference type="InterPro" id="IPR020843">
    <property type="entry name" value="ER"/>
</dbReference>
<evidence type="ECO:0000313" key="9">
    <source>
        <dbReference type="Proteomes" id="UP000754644"/>
    </source>
</evidence>
<evidence type="ECO:0000256" key="3">
    <source>
        <dbReference type="ARBA" id="ARBA00022490"/>
    </source>
</evidence>
<comment type="subcellular location">
    <subcellularLocation>
        <location evidence="1">Cytoplasm</location>
    </subcellularLocation>
</comment>
<dbReference type="InterPro" id="IPR036291">
    <property type="entry name" value="NAD(P)-bd_dom_sf"/>
</dbReference>
<dbReference type="InterPro" id="IPR013149">
    <property type="entry name" value="ADH-like_C"/>
</dbReference>
<dbReference type="GO" id="GO:0005737">
    <property type="term" value="C:cytoplasm"/>
    <property type="evidence" value="ECO:0007669"/>
    <property type="project" value="UniProtKB-SubCell"/>
</dbReference>
<dbReference type="Gene3D" id="3.40.50.720">
    <property type="entry name" value="NAD(P)-binding Rossmann-like Domain"/>
    <property type="match status" value="1"/>
</dbReference>
<dbReference type="EMBL" id="JABMOJ010000310">
    <property type="protein sequence ID" value="NQV65363.1"/>
    <property type="molecule type" value="Genomic_DNA"/>
</dbReference>
<keyword evidence="3" id="KW-0963">Cytoplasm</keyword>
<keyword evidence="4" id="KW-0521">NADP</keyword>
<dbReference type="PROSITE" id="PS01162">
    <property type="entry name" value="QOR_ZETA_CRYSTAL"/>
    <property type="match status" value="1"/>
</dbReference>
<name>A0A972VX81_9GAMM</name>